<dbReference type="PROSITE" id="PS51464">
    <property type="entry name" value="SIS"/>
    <property type="match status" value="1"/>
</dbReference>
<dbReference type="Proteomes" id="UP000779049">
    <property type="component" value="Unassembled WGS sequence"/>
</dbReference>
<organism evidence="6 7">
    <name type="scientific">Sellimonas caecigallum</name>
    <dbReference type="NCBI Taxonomy" id="2592333"/>
    <lineage>
        <taxon>Bacteria</taxon>
        <taxon>Bacillati</taxon>
        <taxon>Bacillota</taxon>
        <taxon>Clostridia</taxon>
        <taxon>Lachnospirales</taxon>
        <taxon>Lachnospiraceae</taxon>
        <taxon>Sellimonas</taxon>
    </lineage>
</organism>
<keyword evidence="1" id="KW-0805">Transcription regulation</keyword>
<dbReference type="CDD" id="cd05013">
    <property type="entry name" value="SIS_RpiR"/>
    <property type="match status" value="1"/>
</dbReference>
<dbReference type="PANTHER" id="PTHR30514">
    <property type="entry name" value="GLUCOKINASE"/>
    <property type="match status" value="1"/>
</dbReference>
<dbReference type="Gene3D" id="1.10.10.10">
    <property type="entry name" value="Winged helix-like DNA-binding domain superfamily/Winged helix DNA-binding domain"/>
    <property type="match status" value="1"/>
</dbReference>
<evidence type="ECO:0000256" key="1">
    <source>
        <dbReference type="ARBA" id="ARBA00023015"/>
    </source>
</evidence>
<evidence type="ECO:0000259" key="4">
    <source>
        <dbReference type="PROSITE" id="PS51071"/>
    </source>
</evidence>
<evidence type="ECO:0000256" key="2">
    <source>
        <dbReference type="ARBA" id="ARBA00023125"/>
    </source>
</evidence>
<feature type="domain" description="SIS" evidence="5">
    <location>
        <begin position="116"/>
        <end position="256"/>
    </location>
</feature>
<dbReference type="PANTHER" id="PTHR30514:SF21">
    <property type="entry name" value="RPIR-FAMILY TRANSCRIPTIONAL REGULATOR"/>
    <property type="match status" value="1"/>
</dbReference>
<dbReference type="Pfam" id="PF01380">
    <property type="entry name" value="SIS"/>
    <property type="match status" value="1"/>
</dbReference>
<keyword evidence="3" id="KW-0804">Transcription</keyword>
<comment type="caution">
    <text evidence="6">The sequence shown here is derived from an EMBL/GenBank/DDBJ whole genome shotgun (WGS) entry which is preliminary data.</text>
</comment>
<dbReference type="RefSeq" id="WP_087210600.1">
    <property type="nucleotide sequence ID" value="NZ_CP173660.1"/>
</dbReference>
<evidence type="ECO:0000259" key="5">
    <source>
        <dbReference type="PROSITE" id="PS51464"/>
    </source>
</evidence>
<dbReference type="SUPFAM" id="SSF53697">
    <property type="entry name" value="SIS domain"/>
    <property type="match status" value="1"/>
</dbReference>
<name>A0ABS7L765_9FIRM</name>
<evidence type="ECO:0000256" key="3">
    <source>
        <dbReference type="ARBA" id="ARBA00023163"/>
    </source>
</evidence>
<keyword evidence="7" id="KW-1185">Reference proteome</keyword>
<dbReference type="InterPro" id="IPR009057">
    <property type="entry name" value="Homeodomain-like_sf"/>
</dbReference>
<proteinExistence type="predicted"/>
<dbReference type="InterPro" id="IPR000281">
    <property type="entry name" value="HTH_RpiR"/>
</dbReference>
<evidence type="ECO:0000313" key="7">
    <source>
        <dbReference type="Proteomes" id="UP000779049"/>
    </source>
</evidence>
<dbReference type="InterPro" id="IPR036388">
    <property type="entry name" value="WH-like_DNA-bd_sf"/>
</dbReference>
<dbReference type="InterPro" id="IPR046348">
    <property type="entry name" value="SIS_dom_sf"/>
</dbReference>
<accession>A0ABS7L765</accession>
<dbReference type="InterPro" id="IPR047640">
    <property type="entry name" value="RpiR-like"/>
</dbReference>
<evidence type="ECO:0000313" key="6">
    <source>
        <dbReference type="EMBL" id="MBY0758923.1"/>
    </source>
</evidence>
<keyword evidence="2" id="KW-0238">DNA-binding</keyword>
<dbReference type="Pfam" id="PF01418">
    <property type="entry name" value="HTH_6"/>
    <property type="match status" value="1"/>
</dbReference>
<feature type="domain" description="HTH rpiR-type" evidence="4">
    <location>
        <begin position="6"/>
        <end position="81"/>
    </location>
</feature>
<dbReference type="SUPFAM" id="SSF46689">
    <property type="entry name" value="Homeodomain-like"/>
    <property type="match status" value="1"/>
</dbReference>
<protein>
    <submittedName>
        <fullName evidence="6">MurR/RpiR family transcriptional regulator</fullName>
    </submittedName>
</protein>
<dbReference type="Gene3D" id="3.40.50.10490">
    <property type="entry name" value="Glucose-6-phosphate isomerase like protein, domain 1"/>
    <property type="match status" value="1"/>
</dbReference>
<dbReference type="InterPro" id="IPR035472">
    <property type="entry name" value="RpiR-like_SIS"/>
</dbReference>
<dbReference type="InterPro" id="IPR001347">
    <property type="entry name" value="SIS_dom"/>
</dbReference>
<reference evidence="6 7" key="1">
    <citation type="journal article" date="2020" name="New Microbes New Infect">
        <title>Sellimonas caecigallum sp. nov., description and genome sequence of a new member of the Sellimonas genus isolated from the cecum of feral chicken.</title>
        <authorList>
            <person name="Wongkuna S."/>
            <person name="Ghimire S."/>
            <person name="Antony L."/>
            <person name="Chankhamhaengdecha S."/>
            <person name="Janvilisri T."/>
            <person name="Scaria J."/>
        </authorList>
    </citation>
    <scope>NUCLEOTIDE SEQUENCE [LARGE SCALE GENOMIC DNA]</scope>
    <source>
        <strain evidence="6 7">SW451</strain>
    </source>
</reference>
<dbReference type="PROSITE" id="PS51071">
    <property type="entry name" value="HTH_RPIR"/>
    <property type="match status" value="1"/>
</dbReference>
<sequence>MEEYERNIIPHIEAIYETFTELEKNIADYFIHYDGKEDLVSKKVAKRLYVSEASLSRFAKKCGYTGYREFLFSYQQGRNASPHPHASHHIKKVLNSYQELLNKSYSLMDEEQIIRIVDILSKKKRIYVYGKGSSGLVGMEMKLRFMRIGANIEAITDEHIMKMNSVLLDDECAVIGISISGKTEAVIESLKIAKKCGAKVILMTAHAEKQFLDFCDEVMLFALKENLEQGKAISPQFPILIMVDMLYSQMIQLDEYRRKMLHEYTLEALDER</sequence>
<gene>
    <name evidence="6" type="ORF">FLB61_07465</name>
</gene>
<dbReference type="EMBL" id="VIRV01000009">
    <property type="protein sequence ID" value="MBY0758923.1"/>
    <property type="molecule type" value="Genomic_DNA"/>
</dbReference>